<name>A0A7W5GAZ7_9BACL</name>
<dbReference type="InterPro" id="IPR002347">
    <property type="entry name" value="SDR_fam"/>
</dbReference>
<dbReference type="SUPFAM" id="SSF51735">
    <property type="entry name" value="NAD(P)-binding Rossmann-fold domains"/>
    <property type="match status" value="1"/>
</dbReference>
<dbReference type="RefSeq" id="WP_183563296.1">
    <property type="nucleotide sequence ID" value="NZ_CBCSLB010000006.1"/>
</dbReference>
<keyword evidence="2" id="KW-0560">Oxidoreductase</keyword>
<evidence type="ECO:0000256" key="2">
    <source>
        <dbReference type="ARBA" id="ARBA00023002"/>
    </source>
</evidence>
<gene>
    <name evidence="3" type="ORF">FHS16_002915</name>
</gene>
<dbReference type="Gene3D" id="3.40.50.720">
    <property type="entry name" value="NAD(P)-binding Rossmann-like Domain"/>
    <property type="match status" value="1"/>
</dbReference>
<dbReference type="GO" id="GO:0016491">
    <property type="term" value="F:oxidoreductase activity"/>
    <property type="evidence" value="ECO:0007669"/>
    <property type="project" value="UniProtKB-KW"/>
</dbReference>
<dbReference type="PRINTS" id="PR00081">
    <property type="entry name" value="GDHRDH"/>
</dbReference>
<comment type="caution">
    <text evidence="3">The sequence shown here is derived from an EMBL/GenBank/DDBJ whole genome shotgun (WGS) entry which is preliminary data.</text>
</comment>
<keyword evidence="4" id="KW-1185">Reference proteome</keyword>
<organism evidence="3 4">
    <name type="scientific">Paenibacillus endophyticus</name>
    <dbReference type="NCBI Taxonomy" id="1294268"/>
    <lineage>
        <taxon>Bacteria</taxon>
        <taxon>Bacillati</taxon>
        <taxon>Bacillota</taxon>
        <taxon>Bacilli</taxon>
        <taxon>Bacillales</taxon>
        <taxon>Paenibacillaceae</taxon>
        <taxon>Paenibacillus</taxon>
    </lineage>
</organism>
<dbReference type="InterPro" id="IPR051122">
    <property type="entry name" value="SDR_DHRS6-like"/>
</dbReference>
<dbReference type="PANTHER" id="PTHR43477">
    <property type="entry name" value="DIHYDROANTICAPSIN 7-DEHYDROGENASE"/>
    <property type="match status" value="1"/>
</dbReference>
<dbReference type="EMBL" id="JACHXW010000007">
    <property type="protein sequence ID" value="MBB3152858.1"/>
    <property type="molecule type" value="Genomic_DNA"/>
</dbReference>
<dbReference type="GO" id="GO:0008206">
    <property type="term" value="P:bile acid metabolic process"/>
    <property type="evidence" value="ECO:0007669"/>
    <property type="project" value="UniProtKB-ARBA"/>
</dbReference>
<protein>
    <submittedName>
        <fullName evidence="3">NAD(P)-dependent dehydrogenase (Short-subunit alcohol dehydrogenase family)</fullName>
    </submittedName>
</protein>
<accession>A0A7W5GAZ7</accession>
<evidence type="ECO:0000256" key="1">
    <source>
        <dbReference type="ARBA" id="ARBA00006484"/>
    </source>
</evidence>
<dbReference type="Proteomes" id="UP000518605">
    <property type="component" value="Unassembled WGS sequence"/>
</dbReference>
<dbReference type="AlphaFoldDB" id="A0A7W5GAZ7"/>
<evidence type="ECO:0000313" key="4">
    <source>
        <dbReference type="Proteomes" id="UP000518605"/>
    </source>
</evidence>
<comment type="similarity">
    <text evidence="1">Belongs to the short-chain dehydrogenases/reductases (SDR) family.</text>
</comment>
<dbReference type="CDD" id="cd05233">
    <property type="entry name" value="SDR_c"/>
    <property type="match status" value="1"/>
</dbReference>
<evidence type="ECO:0000313" key="3">
    <source>
        <dbReference type="EMBL" id="MBB3152858.1"/>
    </source>
</evidence>
<reference evidence="3 4" key="1">
    <citation type="submission" date="2020-08" db="EMBL/GenBank/DDBJ databases">
        <title>Genomic Encyclopedia of Type Strains, Phase III (KMG-III): the genomes of soil and plant-associated and newly described type strains.</title>
        <authorList>
            <person name="Whitman W."/>
        </authorList>
    </citation>
    <scope>NUCLEOTIDE SEQUENCE [LARGE SCALE GENOMIC DNA]</scope>
    <source>
        <strain evidence="3 4">CECT 8234</strain>
    </source>
</reference>
<proteinExistence type="inferred from homology"/>
<dbReference type="Pfam" id="PF13561">
    <property type="entry name" value="adh_short_C2"/>
    <property type="match status" value="1"/>
</dbReference>
<dbReference type="FunFam" id="3.40.50.720:FF:000084">
    <property type="entry name" value="Short-chain dehydrogenase reductase"/>
    <property type="match status" value="1"/>
</dbReference>
<dbReference type="InterPro" id="IPR036291">
    <property type="entry name" value="NAD(P)-bd_dom_sf"/>
</dbReference>
<dbReference type="PANTHER" id="PTHR43477:SF1">
    <property type="entry name" value="DIHYDROANTICAPSIN 7-DEHYDROGENASE"/>
    <property type="match status" value="1"/>
</dbReference>
<sequence length="252" mass="27233">MINPMDLSGKKVLVTGGSSGIGRATCIQLSRLGAQVIMMARNEQKLIETLYQMEGGNHLSYIYDLKDISGIEGLMKKLISETGALDGLVHCAGIAPMRPLNMTTHKFINDVFVINVFAFIELSRIFAKKGNFNPNSSIVVMSSTASFQGDKTKIAYSASKGALNSAVKSMAVELADKKIRVNTVCPSFVETELLEEYTTLAGEGARIKLLEKQYAGYISPESVANAIAYLLSKPSEYITGTDFIIDSGATSH</sequence>